<dbReference type="Proteomes" id="UP000824782">
    <property type="component" value="Unassembled WGS sequence"/>
</dbReference>
<organism evidence="1 2">
    <name type="scientific">Engystomops pustulosus</name>
    <name type="common">Tungara frog</name>
    <name type="synonym">Physalaemus pustulosus</name>
    <dbReference type="NCBI Taxonomy" id="76066"/>
    <lineage>
        <taxon>Eukaryota</taxon>
        <taxon>Metazoa</taxon>
        <taxon>Chordata</taxon>
        <taxon>Craniata</taxon>
        <taxon>Vertebrata</taxon>
        <taxon>Euteleostomi</taxon>
        <taxon>Amphibia</taxon>
        <taxon>Batrachia</taxon>
        <taxon>Anura</taxon>
        <taxon>Neobatrachia</taxon>
        <taxon>Hyloidea</taxon>
        <taxon>Leptodactylidae</taxon>
        <taxon>Leiuperinae</taxon>
        <taxon>Engystomops</taxon>
    </lineage>
</organism>
<dbReference type="AlphaFoldDB" id="A0AAV7C6H0"/>
<comment type="caution">
    <text evidence="1">The sequence shown here is derived from an EMBL/GenBank/DDBJ whole genome shotgun (WGS) entry which is preliminary data.</text>
</comment>
<keyword evidence="2" id="KW-1185">Reference proteome</keyword>
<sequence length="81" mass="9100">MVCPRVSTIKLNGKMADNIIRPNRTPKVNRCIRFSLCLTNDGLVISYSYLFGRHWDRFTYPVHSRSSSAFSAVDSGPAGIH</sequence>
<gene>
    <name evidence="1" type="ORF">GDO81_007213</name>
</gene>
<name>A0AAV7C6H0_ENGPU</name>
<dbReference type="EMBL" id="WNYA01000003">
    <property type="protein sequence ID" value="KAG8580266.1"/>
    <property type="molecule type" value="Genomic_DNA"/>
</dbReference>
<protein>
    <submittedName>
        <fullName evidence="1">Uncharacterized protein</fullName>
    </submittedName>
</protein>
<proteinExistence type="predicted"/>
<accession>A0AAV7C6H0</accession>
<evidence type="ECO:0000313" key="1">
    <source>
        <dbReference type="EMBL" id="KAG8580266.1"/>
    </source>
</evidence>
<evidence type="ECO:0000313" key="2">
    <source>
        <dbReference type="Proteomes" id="UP000824782"/>
    </source>
</evidence>
<reference evidence="1" key="1">
    <citation type="thesis" date="2020" institute="ProQuest LLC" country="789 East Eisenhower Parkway, Ann Arbor, MI, USA">
        <title>Comparative Genomics and Chromosome Evolution.</title>
        <authorList>
            <person name="Mudd A.B."/>
        </authorList>
    </citation>
    <scope>NUCLEOTIDE SEQUENCE</scope>
    <source>
        <strain evidence="1">237g6f4</strain>
        <tissue evidence="1">Blood</tissue>
    </source>
</reference>